<name>A0ABU5AU30_9HYPH</name>
<comment type="caution">
    <text evidence="3">The sequence shown here is derived from an EMBL/GenBank/DDBJ whole genome shotgun (WGS) entry which is preliminary data.</text>
</comment>
<evidence type="ECO:0000256" key="1">
    <source>
        <dbReference type="SAM" id="MobiDB-lite"/>
    </source>
</evidence>
<evidence type="ECO:0000313" key="3">
    <source>
        <dbReference type="EMBL" id="MDX8540819.1"/>
    </source>
</evidence>
<evidence type="ECO:0000313" key="4">
    <source>
        <dbReference type="Proteomes" id="UP001276564"/>
    </source>
</evidence>
<dbReference type="InterPro" id="IPR009337">
    <property type="entry name" value="DUF995"/>
</dbReference>
<proteinExistence type="predicted"/>
<dbReference type="RefSeq" id="WP_245511265.1">
    <property type="nucleotide sequence ID" value="NZ_JAVIIO010000003.1"/>
</dbReference>
<dbReference type="Proteomes" id="UP001276564">
    <property type="component" value="Unassembled WGS sequence"/>
</dbReference>
<keyword evidence="4" id="KW-1185">Reference proteome</keyword>
<gene>
    <name evidence="3" type="ORF">RFM23_24695</name>
</gene>
<dbReference type="EMBL" id="JAVIIP010000016">
    <property type="protein sequence ID" value="MDX8540819.1"/>
    <property type="molecule type" value="Genomic_DNA"/>
</dbReference>
<feature type="signal peptide" evidence="2">
    <location>
        <begin position="1"/>
        <end position="31"/>
    </location>
</feature>
<protein>
    <submittedName>
        <fullName evidence="3">DUF995 domain-containing protein</fullName>
    </submittedName>
</protein>
<organism evidence="3 4">
    <name type="scientific">Mesorhizobium abyssinicae</name>
    <dbReference type="NCBI Taxonomy" id="1209958"/>
    <lineage>
        <taxon>Bacteria</taxon>
        <taxon>Pseudomonadati</taxon>
        <taxon>Pseudomonadota</taxon>
        <taxon>Alphaproteobacteria</taxon>
        <taxon>Hyphomicrobiales</taxon>
        <taxon>Phyllobacteriaceae</taxon>
        <taxon>Mesorhizobium</taxon>
    </lineage>
</organism>
<feature type="compositionally biased region" description="Basic and acidic residues" evidence="1">
    <location>
        <begin position="149"/>
        <end position="165"/>
    </location>
</feature>
<accession>A0ABU5AU30</accession>
<feature type="chain" id="PRO_5047259209" evidence="2">
    <location>
        <begin position="32"/>
        <end position="182"/>
    </location>
</feature>
<sequence length="182" mass="20245">MPTIQRAGRGRPLARHALLIALVACSEMALAGVAHTAAAKDRAPTQTATVPTAFEMQLFYADRTWNWQDGAAYFAQDRRLRAWTAGPDSTSIAEGRWLLTSNGKMCMELVWRSTAYAATPIRTCFSHRIQDGNVEQRKDPDGGWYSFKHASDDASGEHRKFQEGDAKNIEFETARKLVDPKG</sequence>
<evidence type="ECO:0000256" key="2">
    <source>
        <dbReference type="SAM" id="SignalP"/>
    </source>
</evidence>
<reference evidence="3 4" key="1">
    <citation type="submission" date="2023-08" db="EMBL/GenBank/DDBJ databases">
        <title>Implementing the SeqCode for naming new Mesorhizobium species isolated from Vachellia karroo root nodules.</title>
        <authorList>
            <person name="Van Lill M."/>
        </authorList>
    </citation>
    <scope>NUCLEOTIDE SEQUENCE [LARGE SCALE GENOMIC DNA]</scope>
    <source>
        <strain evidence="3 4">VK4B</strain>
    </source>
</reference>
<dbReference type="Pfam" id="PF06191">
    <property type="entry name" value="DUF995"/>
    <property type="match status" value="1"/>
</dbReference>
<feature type="region of interest" description="Disordered" evidence="1">
    <location>
        <begin position="137"/>
        <end position="165"/>
    </location>
</feature>
<keyword evidence="2" id="KW-0732">Signal</keyword>